<dbReference type="EMBL" id="CP096649">
    <property type="protein sequence ID" value="UQK58848.1"/>
    <property type="molecule type" value="Genomic_DNA"/>
</dbReference>
<keyword evidence="11" id="KW-1185">Reference proteome</keyword>
<feature type="transmembrane region" description="Helical" evidence="7">
    <location>
        <begin position="153"/>
        <end position="170"/>
    </location>
</feature>
<accession>A0A9E7DIM0</accession>
<dbReference type="SUPFAM" id="SSF90123">
    <property type="entry name" value="ABC transporter transmembrane region"/>
    <property type="match status" value="1"/>
</dbReference>
<dbReference type="RefSeq" id="WP_249242402.1">
    <property type="nucleotide sequence ID" value="NZ_CP096649.1"/>
</dbReference>
<dbReference type="InterPro" id="IPR036640">
    <property type="entry name" value="ABC1_TM_sf"/>
</dbReference>
<evidence type="ECO:0000256" key="3">
    <source>
        <dbReference type="ARBA" id="ARBA00022741"/>
    </source>
</evidence>
<evidence type="ECO:0000256" key="4">
    <source>
        <dbReference type="ARBA" id="ARBA00022840"/>
    </source>
</evidence>
<evidence type="ECO:0000256" key="7">
    <source>
        <dbReference type="SAM" id="Phobius"/>
    </source>
</evidence>
<dbReference type="Proteomes" id="UP000831151">
    <property type="component" value="Chromosome"/>
</dbReference>
<gene>
    <name evidence="10" type="ORF">M1R53_06320</name>
</gene>
<feature type="transmembrane region" description="Helical" evidence="7">
    <location>
        <begin position="123"/>
        <end position="147"/>
    </location>
</feature>
<dbReference type="GO" id="GO:0005886">
    <property type="term" value="C:plasma membrane"/>
    <property type="evidence" value="ECO:0007669"/>
    <property type="project" value="UniProtKB-SubCell"/>
</dbReference>
<evidence type="ECO:0000256" key="1">
    <source>
        <dbReference type="ARBA" id="ARBA00004651"/>
    </source>
</evidence>
<dbReference type="GO" id="GO:0015421">
    <property type="term" value="F:ABC-type oligopeptide transporter activity"/>
    <property type="evidence" value="ECO:0007669"/>
    <property type="project" value="TreeGrafter"/>
</dbReference>
<organism evidence="10 11">
    <name type="scientific">Fenollaria massiliensis</name>
    <dbReference type="NCBI Taxonomy" id="938288"/>
    <lineage>
        <taxon>Bacteria</taxon>
        <taxon>Bacillati</taxon>
        <taxon>Bacillota</taxon>
        <taxon>Clostridia</taxon>
        <taxon>Eubacteriales</taxon>
        <taxon>Fenollaria</taxon>
    </lineage>
</organism>
<dbReference type="Gene3D" id="1.20.1560.10">
    <property type="entry name" value="ABC transporter type 1, transmembrane domain"/>
    <property type="match status" value="1"/>
</dbReference>
<dbReference type="AlphaFoldDB" id="A0A9E7DIM0"/>
<keyword evidence="4 10" id="KW-0067">ATP-binding</keyword>
<dbReference type="Gene3D" id="3.40.50.300">
    <property type="entry name" value="P-loop containing nucleotide triphosphate hydrolases"/>
    <property type="match status" value="1"/>
</dbReference>
<dbReference type="PROSITE" id="PS50929">
    <property type="entry name" value="ABC_TM1F"/>
    <property type="match status" value="1"/>
</dbReference>
<evidence type="ECO:0000259" key="9">
    <source>
        <dbReference type="PROSITE" id="PS50929"/>
    </source>
</evidence>
<dbReference type="InterPro" id="IPR039421">
    <property type="entry name" value="Type_1_exporter"/>
</dbReference>
<feature type="domain" description="ABC transporter" evidence="8">
    <location>
        <begin position="329"/>
        <end position="538"/>
    </location>
</feature>
<dbReference type="PANTHER" id="PTHR43394:SF1">
    <property type="entry name" value="ATP-BINDING CASSETTE SUB-FAMILY B MEMBER 10, MITOCHONDRIAL"/>
    <property type="match status" value="1"/>
</dbReference>
<proteinExistence type="predicted"/>
<evidence type="ECO:0000259" key="8">
    <source>
        <dbReference type="PROSITE" id="PS50893"/>
    </source>
</evidence>
<dbReference type="InterPro" id="IPR011527">
    <property type="entry name" value="ABC1_TM_dom"/>
</dbReference>
<dbReference type="Pfam" id="PF00005">
    <property type="entry name" value="ABC_tran"/>
    <property type="match status" value="1"/>
</dbReference>
<evidence type="ECO:0000256" key="5">
    <source>
        <dbReference type="ARBA" id="ARBA00022989"/>
    </source>
</evidence>
<dbReference type="PANTHER" id="PTHR43394">
    <property type="entry name" value="ATP-DEPENDENT PERMEASE MDL1, MITOCHONDRIAL"/>
    <property type="match status" value="1"/>
</dbReference>
<sequence>MKKYIKANLKYLILSILFALLSTISFYFITRNMGKVVDAAGVGNFEIIKESSLYALLFIVLWIFTSYLMLNSSNNFSNNVALSLNRDYCRAVFLMPTAIYDKKSNDYYINLMNEDLNILRRDYFLTLSHFASYVIQAIVFLVALFLISPYFCALSLVFSLLPFFISKFVTKKLQALQMEVSKSNEEKFGGIKEIVFGSHPIKQSGNEETFINRYLRVLGKNLSTIKESNIKMNIFNQSMRGVGLLSQLVILSLGALLILKGTVTTGDLIMSMFFITSVSDAVGNAIETYNNIKSTKGVGDKFLNMLKSNEELPKGRALALEAGKVKDGVSVNNFSFAFGDRDIFKNFSYELADGGSYAVIGESGSGKSTFARLLTKELDGYKGEVTVYGQDLNEISEKSLFQSVAVVPQEAMIFKDSLFNNITMYDSSIKEESEEYKEIIKKLNLEGLAKKEKEGTLDVLQASGGEKERISIARAMIRKPKILILDEPTTGLDPDNAREVKKIITNLEGVLRLVITHDYDEEYLKKFDGVIFMNEVCA</sequence>
<dbReference type="KEGG" id="fms:M1R53_06320"/>
<feature type="transmembrane region" description="Helical" evidence="7">
    <location>
        <begin position="241"/>
        <end position="262"/>
    </location>
</feature>
<feature type="transmembrane region" description="Helical" evidence="7">
    <location>
        <begin position="12"/>
        <end position="29"/>
    </location>
</feature>
<evidence type="ECO:0000256" key="6">
    <source>
        <dbReference type="ARBA" id="ARBA00023136"/>
    </source>
</evidence>
<keyword evidence="3" id="KW-0547">Nucleotide-binding</keyword>
<keyword evidence="5 7" id="KW-1133">Transmembrane helix</keyword>
<protein>
    <submittedName>
        <fullName evidence="10">ABC transporter ATP-binding protein/permease</fullName>
    </submittedName>
</protein>
<evidence type="ECO:0000256" key="2">
    <source>
        <dbReference type="ARBA" id="ARBA00022692"/>
    </source>
</evidence>
<dbReference type="PROSITE" id="PS50893">
    <property type="entry name" value="ABC_TRANSPORTER_2"/>
    <property type="match status" value="1"/>
</dbReference>
<dbReference type="InterPro" id="IPR003439">
    <property type="entry name" value="ABC_transporter-like_ATP-bd"/>
</dbReference>
<evidence type="ECO:0000313" key="11">
    <source>
        <dbReference type="Proteomes" id="UP000831151"/>
    </source>
</evidence>
<evidence type="ECO:0000313" key="10">
    <source>
        <dbReference type="EMBL" id="UQK58848.1"/>
    </source>
</evidence>
<dbReference type="GO" id="GO:0016887">
    <property type="term" value="F:ATP hydrolysis activity"/>
    <property type="evidence" value="ECO:0007669"/>
    <property type="project" value="InterPro"/>
</dbReference>
<dbReference type="InterPro" id="IPR003593">
    <property type="entry name" value="AAA+_ATPase"/>
</dbReference>
<comment type="subcellular location">
    <subcellularLocation>
        <location evidence="1">Cell membrane</location>
        <topology evidence="1">Multi-pass membrane protein</topology>
    </subcellularLocation>
</comment>
<keyword evidence="2 7" id="KW-0812">Transmembrane</keyword>
<reference evidence="10" key="1">
    <citation type="submission" date="2022-04" db="EMBL/GenBank/DDBJ databases">
        <title>Complete genome sequences of Ezakiella coagulans and Fenollaria massiliensis.</title>
        <authorList>
            <person name="France M.T."/>
            <person name="Clifford J."/>
            <person name="Narina S."/>
            <person name="Rutt L."/>
            <person name="Ravel J."/>
        </authorList>
    </citation>
    <scope>NUCLEOTIDE SEQUENCE</scope>
    <source>
        <strain evidence="10">C0061C2</strain>
    </source>
</reference>
<dbReference type="SMART" id="SM00382">
    <property type="entry name" value="AAA"/>
    <property type="match status" value="1"/>
</dbReference>
<name>A0A9E7DIM0_9FIRM</name>
<dbReference type="CDD" id="cd03228">
    <property type="entry name" value="ABCC_MRP_Like"/>
    <property type="match status" value="1"/>
</dbReference>
<feature type="transmembrane region" description="Helical" evidence="7">
    <location>
        <begin position="52"/>
        <end position="70"/>
    </location>
</feature>
<dbReference type="SUPFAM" id="SSF52540">
    <property type="entry name" value="P-loop containing nucleoside triphosphate hydrolases"/>
    <property type="match status" value="1"/>
</dbReference>
<dbReference type="InterPro" id="IPR027417">
    <property type="entry name" value="P-loop_NTPase"/>
</dbReference>
<dbReference type="Pfam" id="PF00664">
    <property type="entry name" value="ABC_membrane"/>
    <property type="match status" value="1"/>
</dbReference>
<keyword evidence="6 7" id="KW-0472">Membrane</keyword>
<feature type="domain" description="ABC transmembrane type-1" evidence="9">
    <location>
        <begin position="13"/>
        <end position="294"/>
    </location>
</feature>
<dbReference type="GO" id="GO:0005524">
    <property type="term" value="F:ATP binding"/>
    <property type="evidence" value="ECO:0007669"/>
    <property type="project" value="UniProtKB-KW"/>
</dbReference>